<comment type="caution">
    <text evidence="5">The sequence shown here is derived from an EMBL/GenBank/DDBJ whole genome shotgun (WGS) entry which is preliminary data.</text>
</comment>
<gene>
    <name evidence="5" type="ORF">ACFPM7_07365</name>
</gene>
<dbReference type="PROSITE" id="PS50949">
    <property type="entry name" value="HTH_GNTR"/>
    <property type="match status" value="1"/>
</dbReference>
<evidence type="ECO:0000313" key="6">
    <source>
        <dbReference type="Proteomes" id="UP001596157"/>
    </source>
</evidence>
<sequence>MVDLGLIDRADDRPPYRQIAAALRRLIAAGRLPPGEKLPSETELIAHYGVARMTVRRALQELRGEGLVVAEHGKGVFVRSSPPVRRLASDRFARAHRKQGKAAFLAEAEVSGHKAAVDQISVTTERASAEVAERLGLGGDGRVVMRSRRYLANGVPVETAVSYVPESIAAGTAIASLDTGPGGIYARIEEQGHQLGRFTEEVTARMPTPEERKALEIGAGVPVITLVRTAFDLDDVPVEVCETVKVSHAFVLEYDFPAR</sequence>
<protein>
    <submittedName>
        <fullName evidence="5">GntR family transcriptional regulator</fullName>
    </submittedName>
</protein>
<name>A0ABW0ELQ3_9PSEU</name>
<dbReference type="Gene3D" id="3.40.1410.10">
    <property type="entry name" value="Chorismate lyase-like"/>
    <property type="match status" value="1"/>
</dbReference>
<dbReference type="InterPro" id="IPR011663">
    <property type="entry name" value="UTRA"/>
</dbReference>
<evidence type="ECO:0000256" key="3">
    <source>
        <dbReference type="ARBA" id="ARBA00023163"/>
    </source>
</evidence>
<proteinExistence type="predicted"/>
<dbReference type="InterPro" id="IPR028978">
    <property type="entry name" value="Chorismate_lyase_/UTRA_dom_sf"/>
</dbReference>
<evidence type="ECO:0000256" key="1">
    <source>
        <dbReference type="ARBA" id="ARBA00023015"/>
    </source>
</evidence>
<keyword evidence="2" id="KW-0238">DNA-binding</keyword>
<dbReference type="PRINTS" id="PR00035">
    <property type="entry name" value="HTHGNTR"/>
</dbReference>
<evidence type="ECO:0000259" key="4">
    <source>
        <dbReference type="PROSITE" id="PS50949"/>
    </source>
</evidence>
<keyword evidence="6" id="KW-1185">Reference proteome</keyword>
<dbReference type="InterPro" id="IPR036388">
    <property type="entry name" value="WH-like_DNA-bd_sf"/>
</dbReference>
<dbReference type="Pfam" id="PF07702">
    <property type="entry name" value="UTRA"/>
    <property type="match status" value="1"/>
</dbReference>
<dbReference type="InterPro" id="IPR050679">
    <property type="entry name" value="Bact_HTH_transcr_reg"/>
</dbReference>
<feature type="domain" description="HTH gntR-type" evidence="4">
    <location>
        <begin position="13"/>
        <end position="81"/>
    </location>
</feature>
<keyword evidence="1" id="KW-0805">Transcription regulation</keyword>
<dbReference type="InterPro" id="IPR000524">
    <property type="entry name" value="Tscrpt_reg_HTH_GntR"/>
</dbReference>
<dbReference type="SUPFAM" id="SSF64288">
    <property type="entry name" value="Chorismate lyase-like"/>
    <property type="match status" value="1"/>
</dbReference>
<reference evidence="6" key="1">
    <citation type="journal article" date="2019" name="Int. J. Syst. Evol. Microbiol.">
        <title>The Global Catalogue of Microorganisms (GCM) 10K type strain sequencing project: providing services to taxonomists for standard genome sequencing and annotation.</title>
        <authorList>
            <consortium name="The Broad Institute Genomics Platform"/>
            <consortium name="The Broad Institute Genome Sequencing Center for Infectious Disease"/>
            <person name="Wu L."/>
            <person name="Ma J."/>
        </authorList>
    </citation>
    <scope>NUCLEOTIDE SEQUENCE [LARGE SCALE GENOMIC DNA]</scope>
    <source>
        <strain evidence="6">CCUG 59778</strain>
    </source>
</reference>
<dbReference type="PANTHER" id="PTHR44846">
    <property type="entry name" value="MANNOSYL-D-GLYCERATE TRANSPORT/METABOLISM SYSTEM REPRESSOR MNGR-RELATED"/>
    <property type="match status" value="1"/>
</dbReference>
<dbReference type="RefSeq" id="WP_378245256.1">
    <property type="nucleotide sequence ID" value="NZ_JBHSKF010000003.1"/>
</dbReference>
<dbReference type="SMART" id="SM00866">
    <property type="entry name" value="UTRA"/>
    <property type="match status" value="1"/>
</dbReference>
<accession>A0ABW0ELQ3</accession>
<dbReference type="PANTHER" id="PTHR44846:SF17">
    <property type="entry name" value="GNTR-FAMILY TRANSCRIPTIONAL REGULATOR"/>
    <property type="match status" value="1"/>
</dbReference>
<dbReference type="EMBL" id="JBHSKF010000003">
    <property type="protein sequence ID" value="MFC5286866.1"/>
    <property type="molecule type" value="Genomic_DNA"/>
</dbReference>
<dbReference type="Proteomes" id="UP001596157">
    <property type="component" value="Unassembled WGS sequence"/>
</dbReference>
<dbReference type="CDD" id="cd07377">
    <property type="entry name" value="WHTH_GntR"/>
    <property type="match status" value="1"/>
</dbReference>
<keyword evidence="3" id="KW-0804">Transcription</keyword>
<evidence type="ECO:0000313" key="5">
    <source>
        <dbReference type="EMBL" id="MFC5286866.1"/>
    </source>
</evidence>
<dbReference type="SMART" id="SM00345">
    <property type="entry name" value="HTH_GNTR"/>
    <property type="match status" value="1"/>
</dbReference>
<organism evidence="5 6">
    <name type="scientific">Actinokineospora guangxiensis</name>
    <dbReference type="NCBI Taxonomy" id="1490288"/>
    <lineage>
        <taxon>Bacteria</taxon>
        <taxon>Bacillati</taxon>
        <taxon>Actinomycetota</taxon>
        <taxon>Actinomycetes</taxon>
        <taxon>Pseudonocardiales</taxon>
        <taxon>Pseudonocardiaceae</taxon>
        <taxon>Actinokineospora</taxon>
    </lineage>
</organism>
<dbReference type="Pfam" id="PF00392">
    <property type="entry name" value="GntR"/>
    <property type="match status" value="1"/>
</dbReference>
<evidence type="ECO:0000256" key="2">
    <source>
        <dbReference type="ARBA" id="ARBA00023125"/>
    </source>
</evidence>
<dbReference type="InterPro" id="IPR036390">
    <property type="entry name" value="WH_DNA-bd_sf"/>
</dbReference>
<dbReference type="SUPFAM" id="SSF46785">
    <property type="entry name" value="Winged helix' DNA-binding domain"/>
    <property type="match status" value="1"/>
</dbReference>
<dbReference type="Gene3D" id="1.10.10.10">
    <property type="entry name" value="Winged helix-like DNA-binding domain superfamily/Winged helix DNA-binding domain"/>
    <property type="match status" value="1"/>
</dbReference>